<evidence type="ECO:0000256" key="1">
    <source>
        <dbReference type="SAM" id="Phobius"/>
    </source>
</evidence>
<keyword evidence="1" id="KW-0472">Membrane</keyword>
<protein>
    <submittedName>
        <fullName evidence="4">Phosphate transport system permease protein PstA</fullName>
    </submittedName>
</protein>
<sequence length="434" mass="49561">AINNLENISCALNETIASSDKIACNIRSLPLPLQTKMENLTTIINTVINFTRQINKKNILEENNALIDDTENQTIKIARMIYNGSVDVIEFIRKGNEKVDEIHEQYVKKTELEEYENDKSSSKYRKVFNSGRYFGLIAIAGAFFTGWFIMLIAMLSFAGGYNIEAFCNPLFHDFQMHFFKVFPLFQINEQNPINKKNFTTDIGSIIKQCKDNESILSVLEIENLINADAIMERIDIGGVRTGAIDAIKNINFKQHFPEHLFDQLLEDFEQLKKMSIELDNFTIPDDVAVMNESLHDDFNYMNNNVSSLIEVINYTVGISKQVTEQYLYSGEIINESAQIITKESNYAIVNITEYIHDSTVYFRKNSYGCRPLYHIWENTGLAVSQKISRPIQGLWVSAGLLALCFVPLIVLTALIIKYLARTSRKYGFKGVSSF</sequence>
<gene>
    <name evidence="2" type="ORF">NOO_LOCUS7925</name>
</gene>
<evidence type="ECO:0000313" key="4">
    <source>
        <dbReference type="WBParaSite" id="nOo.2.0.1.t07925-RA"/>
    </source>
</evidence>
<evidence type="ECO:0000313" key="2">
    <source>
        <dbReference type="EMBL" id="VDK87728.1"/>
    </source>
</evidence>
<dbReference type="AlphaFoldDB" id="A0A182EIJ5"/>
<evidence type="ECO:0000313" key="3">
    <source>
        <dbReference type="Proteomes" id="UP000271087"/>
    </source>
</evidence>
<dbReference type="WBParaSite" id="nOo.2.0.1.t07925-RA">
    <property type="protein sequence ID" value="nOo.2.0.1.t07925-RA"/>
    <property type="gene ID" value="nOo.2.0.1.g07925"/>
</dbReference>
<feature type="transmembrane region" description="Helical" evidence="1">
    <location>
        <begin position="394"/>
        <end position="420"/>
    </location>
</feature>
<organism evidence="4">
    <name type="scientific">Onchocerca ochengi</name>
    <name type="common">Filarial nematode worm</name>
    <dbReference type="NCBI Taxonomy" id="42157"/>
    <lineage>
        <taxon>Eukaryota</taxon>
        <taxon>Metazoa</taxon>
        <taxon>Ecdysozoa</taxon>
        <taxon>Nematoda</taxon>
        <taxon>Chromadorea</taxon>
        <taxon>Rhabditida</taxon>
        <taxon>Spirurina</taxon>
        <taxon>Spiruromorpha</taxon>
        <taxon>Filarioidea</taxon>
        <taxon>Onchocercidae</taxon>
        <taxon>Onchocerca</taxon>
    </lineage>
</organism>
<feature type="transmembrane region" description="Helical" evidence="1">
    <location>
        <begin position="133"/>
        <end position="158"/>
    </location>
</feature>
<reference evidence="4" key="1">
    <citation type="submission" date="2016-06" db="UniProtKB">
        <authorList>
            <consortium name="WormBaseParasite"/>
        </authorList>
    </citation>
    <scope>IDENTIFICATION</scope>
</reference>
<keyword evidence="1" id="KW-1133">Transmembrane helix</keyword>
<proteinExistence type="predicted"/>
<dbReference type="OrthoDB" id="5844315at2759"/>
<dbReference type="PANTHER" id="PTHR11238:SF9">
    <property type="entry name" value="PROMININ, ISOFORM D"/>
    <property type="match status" value="1"/>
</dbReference>
<name>A0A182EIJ5_ONCOC</name>
<dbReference type="Proteomes" id="UP000271087">
    <property type="component" value="Unassembled WGS sequence"/>
</dbReference>
<keyword evidence="1" id="KW-0812">Transmembrane</keyword>
<accession>A0A182EIJ5</accession>
<keyword evidence="3" id="KW-1185">Reference proteome</keyword>
<dbReference type="PANTHER" id="PTHR11238">
    <property type="entry name" value="PROMININ ISOFORM D-RELATED"/>
    <property type="match status" value="1"/>
</dbReference>
<dbReference type="STRING" id="42157.A0A182EIJ5"/>
<reference evidence="2 3" key="2">
    <citation type="submission" date="2018-08" db="EMBL/GenBank/DDBJ databases">
        <authorList>
            <person name="Laetsch R D."/>
            <person name="Stevens L."/>
            <person name="Kumar S."/>
            <person name="Blaxter L. M."/>
        </authorList>
    </citation>
    <scope>NUCLEOTIDE SEQUENCE [LARGE SCALE GENOMIC DNA]</scope>
</reference>
<dbReference type="EMBL" id="UYRW01003050">
    <property type="protein sequence ID" value="VDK87728.1"/>
    <property type="molecule type" value="Genomic_DNA"/>
</dbReference>